<keyword evidence="5 10" id="KW-0812">Transmembrane</keyword>
<feature type="transmembrane region" description="Helical" evidence="10">
    <location>
        <begin position="311"/>
        <end position="331"/>
    </location>
</feature>
<feature type="transmembrane region" description="Helical" evidence="10">
    <location>
        <begin position="277"/>
        <end position="305"/>
    </location>
</feature>
<dbReference type="GO" id="GO:0005886">
    <property type="term" value="C:plasma membrane"/>
    <property type="evidence" value="ECO:0007669"/>
    <property type="project" value="UniProtKB-SubCell"/>
</dbReference>
<feature type="domain" description="Cytochrome c assembly protein" evidence="11">
    <location>
        <begin position="89"/>
        <end position="295"/>
    </location>
</feature>
<feature type="transmembrane region" description="Helical" evidence="10">
    <location>
        <begin position="425"/>
        <end position="442"/>
    </location>
</feature>
<dbReference type="KEGG" id="hdh:G5B40_05325"/>
<feature type="transmembrane region" description="Helical" evidence="10">
    <location>
        <begin position="394"/>
        <end position="413"/>
    </location>
</feature>
<comment type="subcellular location">
    <subcellularLocation>
        <location evidence="1">Cell inner membrane</location>
        <topology evidence="1">Multi-pass membrane protein</topology>
    </subcellularLocation>
</comment>
<keyword evidence="7 10" id="KW-1133">Transmembrane helix</keyword>
<feature type="transmembrane region" description="Helical" evidence="10">
    <location>
        <begin position="249"/>
        <end position="265"/>
    </location>
</feature>
<keyword evidence="13" id="KW-0456">Lyase</keyword>
<dbReference type="GO" id="GO:0017004">
    <property type="term" value="P:cytochrome complex assembly"/>
    <property type="evidence" value="ECO:0007669"/>
    <property type="project" value="UniProtKB-KW"/>
</dbReference>
<dbReference type="InterPro" id="IPR032523">
    <property type="entry name" value="CcmF_C"/>
</dbReference>
<evidence type="ECO:0000259" key="12">
    <source>
        <dbReference type="Pfam" id="PF16327"/>
    </source>
</evidence>
<keyword evidence="8 10" id="KW-0472">Membrane</keyword>
<feature type="transmembrane region" description="Helical" evidence="10">
    <location>
        <begin position="96"/>
        <end position="114"/>
    </location>
</feature>
<feature type="domain" description="Cytochrome c-type biogenesis protein CcmF C-terminal" evidence="12">
    <location>
        <begin position="315"/>
        <end position="641"/>
    </location>
</feature>
<evidence type="ECO:0000256" key="1">
    <source>
        <dbReference type="ARBA" id="ARBA00004429"/>
    </source>
</evidence>
<evidence type="ECO:0000256" key="8">
    <source>
        <dbReference type="ARBA" id="ARBA00023136"/>
    </source>
</evidence>
<dbReference type="Pfam" id="PF16327">
    <property type="entry name" value="CcmF_C"/>
    <property type="match status" value="1"/>
</dbReference>
<dbReference type="InterPro" id="IPR003567">
    <property type="entry name" value="Cyt_c_biogenesis"/>
</dbReference>
<evidence type="ECO:0000313" key="14">
    <source>
        <dbReference type="Proteomes" id="UP000503336"/>
    </source>
</evidence>
<evidence type="ECO:0000256" key="6">
    <source>
        <dbReference type="ARBA" id="ARBA00022748"/>
    </source>
</evidence>
<dbReference type="PANTHER" id="PTHR43653:SF1">
    <property type="entry name" value="CYTOCHROME C-TYPE BIOGENESIS PROTEIN CCMF"/>
    <property type="match status" value="1"/>
</dbReference>
<feature type="transmembrane region" description="Helical" evidence="10">
    <location>
        <begin position="352"/>
        <end position="374"/>
    </location>
</feature>
<proteinExistence type="inferred from homology"/>
<comment type="function">
    <text evidence="9">Required for the biogenesis of c-type cytochromes. Possible subunit of a heme lyase.</text>
</comment>
<evidence type="ECO:0000256" key="10">
    <source>
        <dbReference type="SAM" id="Phobius"/>
    </source>
</evidence>
<evidence type="ECO:0000313" key="13">
    <source>
        <dbReference type="EMBL" id="QIE54921.1"/>
    </source>
</evidence>
<feature type="transmembrane region" description="Helical" evidence="10">
    <location>
        <begin position="448"/>
        <end position="469"/>
    </location>
</feature>
<comment type="similarity">
    <text evidence="2">Belongs to the CcmF/CycK/Ccl1/NrfE/CcsA family.</text>
</comment>
<name>A0A7L5BUI6_9RHOB</name>
<evidence type="ECO:0000256" key="5">
    <source>
        <dbReference type="ARBA" id="ARBA00022692"/>
    </source>
</evidence>
<dbReference type="EMBL" id="CP049056">
    <property type="protein sequence ID" value="QIE54921.1"/>
    <property type="molecule type" value="Genomic_DNA"/>
</dbReference>
<keyword evidence="3" id="KW-1003">Cell membrane</keyword>
<feature type="transmembrane region" description="Helical" evidence="10">
    <location>
        <begin position="126"/>
        <end position="148"/>
    </location>
</feature>
<dbReference type="PRINTS" id="PR01410">
    <property type="entry name" value="CCBIOGENESIS"/>
</dbReference>
<feature type="transmembrane region" description="Helical" evidence="10">
    <location>
        <begin position="6"/>
        <end position="26"/>
    </location>
</feature>
<dbReference type="InterPro" id="IPR002541">
    <property type="entry name" value="Cyt_c_assembly"/>
</dbReference>
<dbReference type="InterPro" id="IPR003568">
    <property type="entry name" value="Cyt_c_biogenesis_CcmF"/>
</dbReference>
<dbReference type="AlphaFoldDB" id="A0A7L5BUI6"/>
<keyword evidence="4" id="KW-0997">Cell inner membrane</keyword>
<feature type="transmembrane region" description="Helical" evidence="10">
    <location>
        <begin position="497"/>
        <end position="518"/>
    </location>
</feature>
<keyword evidence="6" id="KW-0201">Cytochrome c-type biogenesis</keyword>
<dbReference type="NCBIfam" id="NF007691">
    <property type="entry name" value="PRK10369.1"/>
    <property type="match status" value="1"/>
</dbReference>
<feature type="transmembrane region" description="Helical" evidence="10">
    <location>
        <begin position="38"/>
        <end position="62"/>
    </location>
</feature>
<organism evidence="13 14">
    <name type="scientific">Pikeienuella piscinae</name>
    <dbReference type="NCBI Taxonomy" id="2748098"/>
    <lineage>
        <taxon>Bacteria</taxon>
        <taxon>Pseudomonadati</taxon>
        <taxon>Pseudomonadota</taxon>
        <taxon>Alphaproteobacteria</taxon>
        <taxon>Rhodobacterales</taxon>
        <taxon>Paracoccaceae</taxon>
        <taxon>Pikeienuella</taxon>
    </lineage>
</organism>
<feature type="transmembrane region" description="Helical" evidence="10">
    <location>
        <begin position="207"/>
        <end position="229"/>
    </location>
</feature>
<evidence type="ECO:0000256" key="3">
    <source>
        <dbReference type="ARBA" id="ARBA00022475"/>
    </source>
</evidence>
<feature type="transmembrane region" description="Helical" evidence="10">
    <location>
        <begin position="175"/>
        <end position="195"/>
    </location>
</feature>
<evidence type="ECO:0000256" key="4">
    <source>
        <dbReference type="ARBA" id="ARBA00022519"/>
    </source>
</evidence>
<dbReference type="RefSeq" id="WP_165095968.1">
    <property type="nucleotide sequence ID" value="NZ_CP049056.1"/>
</dbReference>
<evidence type="ECO:0000256" key="7">
    <source>
        <dbReference type="ARBA" id="ARBA00022989"/>
    </source>
</evidence>
<accession>A0A7L5BUI6</accession>
<dbReference type="GO" id="GO:0020037">
    <property type="term" value="F:heme binding"/>
    <property type="evidence" value="ECO:0007669"/>
    <property type="project" value="InterPro"/>
</dbReference>
<dbReference type="Proteomes" id="UP000503336">
    <property type="component" value="Chromosome"/>
</dbReference>
<dbReference type="PANTHER" id="PTHR43653">
    <property type="entry name" value="CYTOCHROME C ASSEMBLY PROTEIN-RELATED"/>
    <property type="match status" value="1"/>
</dbReference>
<dbReference type="NCBIfam" id="TIGR00353">
    <property type="entry name" value="nrfE"/>
    <property type="match status" value="1"/>
</dbReference>
<reference evidence="13 14" key="1">
    <citation type="submission" date="2020-02" db="EMBL/GenBank/DDBJ databases">
        <title>complete genome sequence of Rhodobacteraceae bacterium.</title>
        <authorList>
            <person name="Park J."/>
            <person name="Kim Y.-S."/>
            <person name="Kim K.-H."/>
        </authorList>
    </citation>
    <scope>NUCLEOTIDE SEQUENCE [LARGE SCALE GENOMIC DNA]</scope>
    <source>
        <strain evidence="13 14">RR4-56</strain>
    </source>
</reference>
<feature type="transmembrane region" description="Helical" evidence="10">
    <location>
        <begin position="619"/>
        <end position="638"/>
    </location>
</feature>
<keyword evidence="14" id="KW-1185">Reference proteome</keyword>
<dbReference type="PRINTS" id="PR01411">
    <property type="entry name" value="CCMFBIOGNSIS"/>
</dbReference>
<evidence type="ECO:0000259" key="11">
    <source>
        <dbReference type="Pfam" id="PF01578"/>
    </source>
</evidence>
<protein>
    <submittedName>
        <fullName evidence="13">Heme lyase CcmF/NrfE family subunit</fullName>
    </submittedName>
</protein>
<sequence length="665" mass="71892">MIAELGHFAVITAFLLAILQASAPLVGAQKGWIDWMRIASPVALLQFAALALAFAALTYSFVISDFSVRVVASNSNSQIPLLYKLAGVWGNHEGSMLLWVLILALFGAMVAAFGGNLPPGLKARALAVQGMIGAAFLGFILFTSNPFWRLFPAPLDGQDLNPLLQDPGLAFHPPFLYLGYVGLSMSYSFAIAALIEGRVDAAWARWVRPWTLLAWISLTIGIALGSWWAYYELGWGGWWFWDPVENASFMPWLIAAALLHSAIVVEKRATLKSWTILLSIFAFSLSLIGTFIVRSGVITSVHAFASDPTRGVFILGMLVVAIGGGLLLYAWRAPKMRAEGVFAPVSREGGLILNNLLLSVACAVVFVGTLAPLFREMIDGAKISVGAPFFDRSFTPFMVLLALVLPLGALLPWKRGDLGKTWRKVMAGALSAFLIGALIWALQTGRSVFAPIGLALASWVVLGVAAELADRSKAGRAPLAETLRRLRNLPRADWGKSLAHTGFGLTIFGISAVTAWQVEDIRLATPGDVIELGGYEIVFDGVRAHQGPNYQADIARFTVLKNGREVTRVFPEKRFYPVQQTPTTEAGIDSGLARDIYVVLGDPSEGGAKWAVRSYVKPFANWIWLGAIVMALGGLVSLTDRRYRVGAVARRTRRAVAAPAATPAE</sequence>
<evidence type="ECO:0000256" key="9">
    <source>
        <dbReference type="ARBA" id="ARBA00037230"/>
    </source>
</evidence>
<evidence type="ECO:0000256" key="2">
    <source>
        <dbReference type="ARBA" id="ARBA00009186"/>
    </source>
</evidence>
<gene>
    <name evidence="13" type="ORF">G5B40_05325</name>
</gene>
<dbReference type="Pfam" id="PF01578">
    <property type="entry name" value="Cytochrom_C_asm"/>
    <property type="match status" value="1"/>
</dbReference>
<dbReference type="GO" id="GO:0015232">
    <property type="term" value="F:heme transmembrane transporter activity"/>
    <property type="evidence" value="ECO:0007669"/>
    <property type="project" value="InterPro"/>
</dbReference>
<dbReference type="GO" id="GO:0016829">
    <property type="term" value="F:lyase activity"/>
    <property type="evidence" value="ECO:0007669"/>
    <property type="project" value="UniProtKB-KW"/>
</dbReference>